<dbReference type="RefSeq" id="WP_158291218.1">
    <property type="nucleotide sequence ID" value="NZ_BMEI01000001.1"/>
</dbReference>
<dbReference type="EMBL" id="SRXV01000001">
    <property type="protein sequence ID" value="TGY94831.1"/>
    <property type="molecule type" value="Genomic_DNA"/>
</dbReference>
<dbReference type="AlphaFoldDB" id="A0A4S2HGA8"/>
<evidence type="ECO:0000313" key="4">
    <source>
        <dbReference type="Proteomes" id="UP000305451"/>
    </source>
</evidence>
<feature type="signal peptide" evidence="2">
    <location>
        <begin position="1"/>
        <end position="37"/>
    </location>
</feature>
<proteinExistence type="predicted"/>
<evidence type="ECO:0000313" key="3">
    <source>
        <dbReference type="EMBL" id="TGY94831.1"/>
    </source>
</evidence>
<accession>A0A4S2HGA8</accession>
<keyword evidence="4" id="KW-1185">Reference proteome</keyword>
<evidence type="ECO:0008006" key="5">
    <source>
        <dbReference type="Google" id="ProtNLM"/>
    </source>
</evidence>
<feature type="compositionally biased region" description="Low complexity" evidence="1">
    <location>
        <begin position="48"/>
        <end position="60"/>
    </location>
</feature>
<gene>
    <name evidence="3" type="ORF">E5162_06105</name>
</gene>
<name>A0A4S2HGA8_9PROT</name>
<protein>
    <recommendedName>
        <fullName evidence="5">DUF2946 domain-containing protein</fullName>
    </recommendedName>
</protein>
<evidence type="ECO:0000256" key="1">
    <source>
        <dbReference type="SAM" id="MobiDB-lite"/>
    </source>
</evidence>
<feature type="chain" id="PRO_5020480247" description="DUF2946 domain-containing protein" evidence="2">
    <location>
        <begin position="38"/>
        <end position="119"/>
    </location>
</feature>
<dbReference type="OrthoDB" id="7631936at2"/>
<organism evidence="3 4">
    <name type="scientific">Marinicauda pacifica</name>
    <dbReference type="NCBI Taxonomy" id="1133559"/>
    <lineage>
        <taxon>Bacteria</taxon>
        <taxon>Pseudomonadati</taxon>
        <taxon>Pseudomonadota</taxon>
        <taxon>Alphaproteobacteria</taxon>
        <taxon>Maricaulales</taxon>
        <taxon>Maricaulaceae</taxon>
        <taxon>Marinicauda</taxon>
    </lineage>
</organism>
<comment type="caution">
    <text evidence="3">The sequence shown here is derived from an EMBL/GenBank/DDBJ whole genome shotgun (WGS) entry which is preliminary data.</text>
</comment>
<sequence length="119" mass="12431">MRLANTFTMDYVHRMAVLRALLIVLTLLALAGASANASVAHDDHHSSHPAAEAEASGPSGADERSDIHATHPCGVCHHMTALPGIGPGLSQVSAPLAFRLEHQSLTGRRASPPHQPPIG</sequence>
<keyword evidence="2" id="KW-0732">Signal</keyword>
<dbReference type="Proteomes" id="UP000305451">
    <property type="component" value="Unassembled WGS sequence"/>
</dbReference>
<feature type="region of interest" description="Disordered" evidence="1">
    <location>
        <begin position="38"/>
        <end position="69"/>
    </location>
</feature>
<reference evidence="3 4" key="1">
    <citation type="journal article" date="2013" name="Int. J. Syst. Evol. Microbiol.">
        <title>Marinicauda pacifica gen. nov., sp. nov., a prosthecate alphaproteobacterium of the family Hyphomonadaceae isolated from deep seawater.</title>
        <authorList>
            <person name="Zhang X.Y."/>
            <person name="Li G.W."/>
            <person name="Wang C.S."/>
            <person name="Zhang Y.J."/>
            <person name="Xu X.W."/>
            <person name="Li H."/>
            <person name="Liu A."/>
            <person name="Liu C."/>
            <person name="Xie B.B."/>
            <person name="Qin Q.L."/>
            <person name="Xu Z."/>
            <person name="Chen X.L."/>
            <person name="Zhou B.C."/>
            <person name="Zhang Y.Z."/>
        </authorList>
    </citation>
    <scope>NUCLEOTIDE SEQUENCE [LARGE SCALE GENOMIC DNA]</scope>
    <source>
        <strain evidence="3 4">P-1 km-3</strain>
    </source>
</reference>
<evidence type="ECO:0000256" key="2">
    <source>
        <dbReference type="SAM" id="SignalP"/>
    </source>
</evidence>